<dbReference type="InterPro" id="IPR002347">
    <property type="entry name" value="SDR_fam"/>
</dbReference>
<protein>
    <submittedName>
        <fullName evidence="3">2-deoxy-D-gluconate 3-dehydrogenase</fullName>
    </submittedName>
</protein>
<evidence type="ECO:0000256" key="2">
    <source>
        <dbReference type="ARBA" id="ARBA00023002"/>
    </source>
</evidence>
<comment type="similarity">
    <text evidence="1">Belongs to the short-chain dehydrogenases/reductases (SDR) family.</text>
</comment>
<organism evidence="3 4">
    <name type="scientific">Anaerovirgula multivorans</name>
    <dbReference type="NCBI Taxonomy" id="312168"/>
    <lineage>
        <taxon>Bacteria</taxon>
        <taxon>Bacillati</taxon>
        <taxon>Bacillota</taxon>
        <taxon>Clostridia</taxon>
        <taxon>Peptostreptococcales</taxon>
        <taxon>Natronincolaceae</taxon>
        <taxon>Anaerovirgula</taxon>
    </lineage>
</organism>
<reference evidence="4" key="1">
    <citation type="submission" date="2017-06" db="EMBL/GenBank/DDBJ databases">
        <authorList>
            <person name="Varghese N."/>
            <person name="Submissions S."/>
        </authorList>
    </citation>
    <scope>NUCLEOTIDE SEQUENCE [LARGE SCALE GENOMIC DNA]</scope>
    <source>
        <strain evidence="4">SCA</strain>
    </source>
</reference>
<evidence type="ECO:0000313" key="4">
    <source>
        <dbReference type="Proteomes" id="UP000198304"/>
    </source>
</evidence>
<evidence type="ECO:0000313" key="3">
    <source>
        <dbReference type="EMBL" id="SNS17520.1"/>
    </source>
</evidence>
<dbReference type="PROSITE" id="PS00061">
    <property type="entry name" value="ADH_SHORT"/>
    <property type="match status" value="1"/>
</dbReference>
<accession>A0A239CBP0</accession>
<proteinExistence type="inferred from homology"/>
<gene>
    <name evidence="3" type="ORF">SAMN05446037_1005116</name>
</gene>
<dbReference type="AlphaFoldDB" id="A0A239CBP0"/>
<dbReference type="GO" id="GO:0016616">
    <property type="term" value="F:oxidoreductase activity, acting on the CH-OH group of donors, NAD or NADP as acceptor"/>
    <property type="evidence" value="ECO:0007669"/>
    <property type="project" value="TreeGrafter"/>
</dbReference>
<name>A0A239CBP0_9FIRM</name>
<dbReference type="PANTHER" id="PTHR42760">
    <property type="entry name" value="SHORT-CHAIN DEHYDROGENASES/REDUCTASES FAMILY MEMBER"/>
    <property type="match status" value="1"/>
</dbReference>
<dbReference type="RefSeq" id="WP_089282157.1">
    <property type="nucleotide sequence ID" value="NZ_FZOJ01000005.1"/>
</dbReference>
<dbReference type="GO" id="GO:0008206">
    <property type="term" value="P:bile acid metabolic process"/>
    <property type="evidence" value="ECO:0007669"/>
    <property type="project" value="UniProtKB-ARBA"/>
</dbReference>
<dbReference type="InterPro" id="IPR020904">
    <property type="entry name" value="Sc_DH/Rdtase_CS"/>
</dbReference>
<dbReference type="Proteomes" id="UP000198304">
    <property type="component" value="Unassembled WGS sequence"/>
</dbReference>
<dbReference type="PRINTS" id="PR00080">
    <property type="entry name" value="SDRFAMILY"/>
</dbReference>
<dbReference type="PANTHER" id="PTHR42760:SF5">
    <property type="entry name" value="2-DEHYDRO-3-DEOXY-D-GLUCONATE 5-DEHYDROGENASE"/>
    <property type="match status" value="1"/>
</dbReference>
<dbReference type="Pfam" id="PF13561">
    <property type="entry name" value="adh_short_C2"/>
    <property type="match status" value="1"/>
</dbReference>
<dbReference type="InterPro" id="IPR036291">
    <property type="entry name" value="NAD(P)-bd_dom_sf"/>
</dbReference>
<sequence>MDLFNVKSKKAIVTGAAQGLANGMAEGLMEAGVEVCIIDISEKTADVAAAFCEKGYKCHAVNANLGDRTDLVNAFNKAVEVLGGHLDIIVNAAGIQKRHFCEEFPIEDWDAVININLSAVFSLCQLAGQQYIKQGSKGKIINIASMLSFFGGYTVPAYAASKGGVAQLTKALSNEWASKGININALAPGYMDTEMNVALIADETRNTEILNRIPAKRWGTPDDMKGITIFLSAEASDYLNGAIIPVDGGYLSK</sequence>
<dbReference type="FunFam" id="3.40.50.720:FF:000084">
    <property type="entry name" value="Short-chain dehydrogenase reductase"/>
    <property type="match status" value="1"/>
</dbReference>
<keyword evidence="2" id="KW-0560">Oxidoreductase</keyword>
<evidence type="ECO:0000256" key="1">
    <source>
        <dbReference type="ARBA" id="ARBA00006484"/>
    </source>
</evidence>
<dbReference type="Gene3D" id="3.40.50.720">
    <property type="entry name" value="NAD(P)-binding Rossmann-like Domain"/>
    <property type="match status" value="1"/>
</dbReference>
<dbReference type="PRINTS" id="PR00081">
    <property type="entry name" value="GDHRDH"/>
</dbReference>
<keyword evidence="4" id="KW-1185">Reference proteome</keyword>
<dbReference type="OrthoDB" id="9803333at2"/>
<dbReference type="SUPFAM" id="SSF51735">
    <property type="entry name" value="NAD(P)-binding Rossmann-fold domains"/>
    <property type="match status" value="1"/>
</dbReference>
<dbReference type="EMBL" id="FZOJ01000005">
    <property type="protein sequence ID" value="SNS17520.1"/>
    <property type="molecule type" value="Genomic_DNA"/>
</dbReference>